<dbReference type="Proteomes" id="UP000015559">
    <property type="component" value="Chromosome"/>
</dbReference>
<organism evidence="1 2">
    <name type="scientific">Sulfuricella denitrificans (strain DSM 22764 / NBRC 105220 / skB26)</name>
    <dbReference type="NCBI Taxonomy" id="1163617"/>
    <lineage>
        <taxon>Bacteria</taxon>
        <taxon>Pseudomonadati</taxon>
        <taxon>Pseudomonadota</taxon>
        <taxon>Betaproteobacteria</taxon>
        <taxon>Nitrosomonadales</taxon>
        <taxon>Sulfuricellaceae</taxon>
        <taxon>Sulfuricella</taxon>
    </lineage>
</organism>
<dbReference type="STRING" id="1163617.SCD_n00281"/>
<protein>
    <recommendedName>
        <fullName evidence="3">Molecular chaperone</fullName>
    </recommendedName>
</protein>
<evidence type="ECO:0008006" key="3">
    <source>
        <dbReference type="Google" id="ProtNLM"/>
    </source>
</evidence>
<gene>
    <name evidence="1" type="ORF">SCD_n00281</name>
</gene>
<dbReference type="KEGG" id="sdr:SCD_n00281"/>
<sequence>MDSPVLPEPALSPQFSDAITCKQWLKTLPLTNVPLTHAALTAQIELLNRASVAPLERLKISELLRDPVAFVQLEMVKKYLGKPLPLEIVQLNNWNSVVGLWAALGAAYRLSLQACLEGDSSVATHAALITQRCLRYTGLQLLEHYRIYREVDKGLWQQAHELYALAEQRGYAMDAVRDSLNKQADSVSCTASYAQILLAHVADPYRLSSKQLALVDRWLDKWGERVTITTTPPKDSSLSLIGVDLASSAPPVIVRDDVKLANPRYLDTERFASAFRRRIKRLRKNEDPFALGLGEDCVQPECEALLTVLYQHWCESAPKRRNFTRRPGADKAQVALGMAAIHFFLGGEKPFKQPGETEKLTKREIEDLQFFGRISDQTEKLNISQLGFGLETWQIQDEGALGFRLARSDKSGIRSSLKQPIAIRPADSSTYSLGVIKWLIFPSSDGLNIGVRILPGAPLAIAVRPVSLMTNATTKYVQAFLLPDMPVLKETTSLVLPSGWFAPGRLVEIRTGEESMTVKLNNLIEKGSDYERVGFAKV</sequence>
<evidence type="ECO:0000313" key="1">
    <source>
        <dbReference type="EMBL" id="BAN34130.1"/>
    </source>
</evidence>
<keyword evidence="2" id="KW-1185">Reference proteome</keyword>
<dbReference type="eggNOG" id="ENOG5030Y2U">
    <property type="taxonomic scope" value="Bacteria"/>
</dbReference>
<dbReference type="OrthoDB" id="9177203at2"/>
<evidence type="ECO:0000313" key="2">
    <source>
        <dbReference type="Proteomes" id="UP000015559"/>
    </source>
</evidence>
<dbReference type="RefSeq" id="WP_009206925.1">
    <property type="nucleotide sequence ID" value="NC_022357.1"/>
</dbReference>
<accession>S6A9H7</accession>
<dbReference type="AlphaFoldDB" id="S6A9H7"/>
<name>S6A9H7_SULDS</name>
<proteinExistence type="predicted"/>
<dbReference type="EMBL" id="AP013066">
    <property type="protein sequence ID" value="BAN34130.1"/>
    <property type="molecule type" value="Genomic_DNA"/>
</dbReference>
<reference evidence="1 2" key="1">
    <citation type="journal article" date="2012" name="Appl. Environ. Microbiol.">
        <title>Draft genome sequence of a psychrotolerant sulfur-oxidizing bacterium, Sulfuricella denitrificans skB26, and proteomic insights into cold adaptation.</title>
        <authorList>
            <person name="Watanabe T."/>
            <person name="Kojima H."/>
            <person name="Fukui M."/>
        </authorList>
    </citation>
    <scope>NUCLEOTIDE SEQUENCE [LARGE SCALE GENOMIC DNA]</scope>
    <source>
        <strain evidence="2">skB26</strain>
    </source>
</reference>
<dbReference type="HOGENOM" id="CLU_037739_0_0_4"/>